<gene>
    <name evidence="8" type="ORF">VCX44_24945</name>
</gene>
<sequence length="623" mass="68570">VLLVFISYEGYFGPDKVLARNAQIDEMQSILQNELQARRYEKNMIIRRDVESKEKTIQYISEIRQQLQTLKQKPSMTKYQAEINDILNATNEYESLFSKLASVMLTGKSSDSDLSSLEPAMIATARNIGKISEKIINEEKIAMDEDLAYFHYRIIILSTIAVIIGIIFPLLISRSIFKSINEIIRVSQGVGEGNLMVKSKLTGSDEMARVANSIHKMTKKIGHAVHSITMTSTKISDSSMQFHSFSDRIASSVDDVAAQTTNLAAAGEEISTTANSIALNCNNAAKATQQASDTAKRGHDVIQNMTGIMDQILNTVQDSSQTVTNLGVRSDQIGSIVSTIDAIAAQTNLLALNAAIEAARAGEKGRGFAVVADEVRALAERTTHATQEISEMIQTIQNETKNAVKAMQIGVEQASMGTTEANRSGDALREIIAQVDEVVTQVDQIATATEQQTATTYELANNIHQIMTVLQQITEESYESVRRASGLNLLADELMHSLNEFKMDDDVLLSINKAKSAHMIFIGKIKSHLDGSAKLDANKLPTHQTCAFGQWYHSCKHSHHEHLHGFKDIDVPHQQIHELAKQAIVAFDNGDKDKAKGLCSQMDETIQTLLNHLDKMGNAVQQA</sequence>
<comment type="similarity">
    <text evidence="3">Belongs to the methyl-accepting chemotaxis (MCP) protein family.</text>
</comment>
<dbReference type="CDD" id="cd11386">
    <property type="entry name" value="MCP_signal"/>
    <property type="match status" value="1"/>
</dbReference>
<keyword evidence="2 4" id="KW-0807">Transducer</keyword>
<reference evidence="8 9" key="1">
    <citation type="submission" date="2023-12" db="EMBL/GenBank/DDBJ databases">
        <title>Characterization of antibiotic resistance in Aeromonas spp. in hospital effluent.</title>
        <authorList>
            <person name="Negoseki B.R.S."/>
            <person name="Krul D."/>
            <person name="Siqueira A.C."/>
            <person name="Almeida M."/>
            <person name="Mesa D."/>
            <person name="Conte D."/>
            <person name="Dalla-Costa L.M."/>
        </authorList>
    </citation>
    <scope>NUCLEOTIDE SEQUENCE [LARGE SCALE GENOMIC DNA]</scope>
    <source>
        <strain evidence="8 9">36v</strain>
    </source>
</reference>
<evidence type="ECO:0000256" key="3">
    <source>
        <dbReference type="ARBA" id="ARBA00029447"/>
    </source>
</evidence>
<dbReference type="InterPro" id="IPR004089">
    <property type="entry name" value="MCPsignal_dom"/>
</dbReference>
<dbReference type="InterPro" id="IPR003660">
    <property type="entry name" value="HAMP_dom"/>
</dbReference>
<feature type="domain" description="HAMP" evidence="7">
    <location>
        <begin position="174"/>
        <end position="226"/>
    </location>
</feature>
<dbReference type="SMART" id="SM00304">
    <property type="entry name" value="HAMP"/>
    <property type="match status" value="1"/>
</dbReference>
<keyword evidence="5" id="KW-0472">Membrane</keyword>
<dbReference type="PANTHER" id="PTHR32089">
    <property type="entry name" value="METHYL-ACCEPTING CHEMOTAXIS PROTEIN MCPB"/>
    <property type="match status" value="1"/>
</dbReference>
<dbReference type="Proteomes" id="UP001304847">
    <property type="component" value="Unassembled WGS sequence"/>
</dbReference>
<feature type="domain" description="Methyl-accepting transducer" evidence="6">
    <location>
        <begin position="231"/>
        <end position="467"/>
    </location>
</feature>
<dbReference type="Gene3D" id="1.10.287.950">
    <property type="entry name" value="Methyl-accepting chemotaxis protein"/>
    <property type="match status" value="1"/>
</dbReference>
<dbReference type="Gene3D" id="1.20.120.30">
    <property type="entry name" value="Aspartate receptor, ligand-binding domain"/>
    <property type="match status" value="1"/>
</dbReference>
<name>A0ABU5WG42_AERCA</name>
<feature type="non-terminal residue" evidence="8">
    <location>
        <position position="1"/>
    </location>
</feature>
<evidence type="ECO:0000259" key="7">
    <source>
        <dbReference type="PROSITE" id="PS50885"/>
    </source>
</evidence>
<comment type="caution">
    <text evidence="8">The sequence shown here is derived from an EMBL/GenBank/DDBJ whole genome shotgun (WGS) entry which is preliminary data.</text>
</comment>
<dbReference type="Pfam" id="PF00015">
    <property type="entry name" value="MCPsignal"/>
    <property type="match status" value="1"/>
</dbReference>
<protein>
    <submittedName>
        <fullName evidence="8">Methyl-accepting chemotaxis protein</fullName>
    </submittedName>
</protein>
<proteinExistence type="inferred from homology"/>
<dbReference type="PRINTS" id="PR00260">
    <property type="entry name" value="CHEMTRNSDUCR"/>
</dbReference>
<keyword evidence="9" id="KW-1185">Reference proteome</keyword>
<dbReference type="InterPro" id="IPR025991">
    <property type="entry name" value="Chemoreceptor_zinc-bind_dom"/>
</dbReference>
<feature type="transmembrane region" description="Helical" evidence="5">
    <location>
        <begin position="150"/>
        <end position="172"/>
    </location>
</feature>
<dbReference type="CDD" id="cd06225">
    <property type="entry name" value="HAMP"/>
    <property type="match status" value="1"/>
</dbReference>
<keyword evidence="5" id="KW-0812">Transmembrane</keyword>
<dbReference type="PROSITE" id="PS50885">
    <property type="entry name" value="HAMP"/>
    <property type="match status" value="1"/>
</dbReference>
<dbReference type="InterPro" id="IPR004090">
    <property type="entry name" value="Chemotax_Me-accpt_rcpt"/>
</dbReference>
<dbReference type="Pfam" id="PF13682">
    <property type="entry name" value="CZB"/>
    <property type="match status" value="1"/>
</dbReference>
<comment type="subcellular location">
    <subcellularLocation>
        <location evidence="1">Membrane</location>
    </subcellularLocation>
</comment>
<dbReference type="RefSeq" id="WP_323581221.1">
    <property type="nucleotide sequence ID" value="NZ_JAYGOJ010000330.1"/>
</dbReference>
<evidence type="ECO:0000256" key="1">
    <source>
        <dbReference type="ARBA" id="ARBA00004370"/>
    </source>
</evidence>
<evidence type="ECO:0000256" key="4">
    <source>
        <dbReference type="PROSITE-ProRule" id="PRU00284"/>
    </source>
</evidence>
<dbReference type="EMBL" id="JAYGOJ010000330">
    <property type="protein sequence ID" value="MEA9438938.1"/>
    <property type="molecule type" value="Genomic_DNA"/>
</dbReference>
<evidence type="ECO:0000313" key="9">
    <source>
        <dbReference type="Proteomes" id="UP001304847"/>
    </source>
</evidence>
<dbReference type="PANTHER" id="PTHR32089:SF112">
    <property type="entry name" value="LYSOZYME-LIKE PROTEIN-RELATED"/>
    <property type="match status" value="1"/>
</dbReference>
<dbReference type="SMART" id="SM00283">
    <property type="entry name" value="MA"/>
    <property type="match status" value="1"/>
</dbReference>
<evidence type="ECO:0000313" key="8">
    <source>
        <dbReference type="EMBL" id="MEA9438938.1"/>
    </source>
</evidence>
<organism evidence="8 9">
    <name type="scientific">Aeromonas caviae</name>
    <name type="common">Aeromonas punctata</name>
    <dbReference type="NCBI Taxonomy" id="648"/>
    <lineage>
        <taxon>Bacteria</taxon>
        <taxon>Pseudomonadati</taxon>
        <taxon>Pseudomonadota</taxon>
        <taxon>Gammaproteobacteria</taxon>
        <taxon>Aeromonadales</taxon>
        <taxon>Aeromonadaceae</taxon>
        <taxon>Aeromonas</taxon>
    </lineage>
</organism>
<evidence type="ECO:0000256" key="2">
    <source>
        <dbReference type="ARBA" id="ARBA00023224"/>
    </source>
</evidence>
<evidence type="ECO:0000259" key="6">
    <source>
        <dbReference type="PROSITE" id="PS50111"/>
    </source>
</evidence>
<dbReference type="PROSITE" id="PS50111">
    <property type="entry name" value="CHEMOTAXIS_TRANSDUC_2"/>
    <property type="match status" value="1"/>
</dbReference>
<accession>A0ABU5WG42</accession>
<keyword evidence="5" id="KW-1133">Transmembrane helix</keyword>
<evidence type="ECO:0000256" key="5">
    <source>
        <dbReference type="SAM" id="Phobius"/>
    </source>
</evidence>
<dbReference type="SUPFAM" id="SSF58104">
    <property type="entry name" value="Methyl-accepting chemotaxis protein (MCP) signaling domain"/>
    <property type="match status" value="1"/>
</dbReference>